<dbReference type="SUPFAM" id="SSF48008">
    <property type="entry name" value="GntR ligand-binding domain-like"/>
    <property type="match status" value="1"/>
</dbReference>
<keyword evidence="1" id="KW-0805">Transcription regulation</keyword>
<evidence type="ECO:0000256" key="3">
    <source>
        <dbReference type="ARBA" id="ARBA00023163"/>
    </source>
</evidence>
<organism evidence="5 6">
    <name type="scientific">Spiribacter vilamensis</name>
    <dbReference type="NCBI Taxonomy" id="531306"/>
    <lineage>
        <taxon>Bacteria</taxon>
        <taxon>Pseudomonadati</taxon>
        <taxon>Pseudomonadota</taxon>
        <taxon>Gammaproteobacteria</taxon>
        <taxon>Chromatiales</taxon>
        <taxon>Ectothiorhodospiraceae</taxon>
        <taxon>Spiribacter</taxon>
    </lineage>
</organism>
<dbReference type="InterPro" id="IPR011711">
    <property type="entry name" value="GntR_C"/>
</dbReference>
<dbReference type="Pfam" id="PF07729">
    <property type="entry name" value="FCD"/>
    <property type="match status" value="1"/>
</dbReference>
<sequence>MDTVTDQICRSVRLRILQGGFDGGDFLTEQAIADELGASTLCVHEALARLAGDGWVEIIPYRGARVIEWTREDSHEIFELRALLEAYAARRAAVRIRATQLARLRTVVDQELTLVQRPEPPHDVLSDLNLEFHQTILAAAGSRRLQRSLETVLHGATSARSTYGLTRSVMENALDEHARIVDALANGDGERAGDLMQVHILSVARGQPEQPT</sequence>
<dbReference type="GO" id="GO:0003700">
    <property type="term" value="F:DNA-binding transcription factor activity"/>
    <property type="evidence" value="ECO:0007669"/>
    <property type="project" value="InterPro"/>
</dbReference>
<dbReference type="SUPFAM" id="SSF46785">
    <property type="entry name" value="Winged helix' DNA-binding domain"/>
    <property type="match status" value="1"/>
</dbReference>
<keyword evidence="2" id="KW-0238">DNA-binding</keyword>
<dbReference type="GO" id="GO:0003677">
    <property type="term" value="F:DNA binding"/>
    <property type="evidence" value="ECO:0007669"/>
    <property type="project" value="UniProtKB-KW"/>
</dbReference>
<dbReference type="AlphaFoldDB" id="A0A4Q8D1W2"/>
<evidence type="ECO:0000313" key="5">
    <source>
        <dbReference type="EMBL" id="RZU99376.1"/>
    </source>
</evidence>
<dbReference type="PANTHER" id="PTHR43537:SF24">
    <property type="entry name" value="GLUCONATE OPERON TRANSCRIPTIONAL REPRESSOR"/>
    <property type="match status" value="1"/>
</dbReference>
<feature type="domain" description="HTH gntR-type" evidence="4">
    <location>
        <begin position="2"/>
        <end position="69"/>
    </location>
</feature>
<keyword evidence="6" id="KW-1185">Reference proteome</keyword>
<dbReference type="Gene3D" id="1.20.120.530">
    <property type="entry name" value="GntR ligand-binding domain-like"/>
    <property type="match status" value="1"/>
</dbReference>
<evidence type="ECO:0000256" key="2">
    <source>
        <dbReference type="ARBA" id="ARBA00023125"/>
    </source>
</evidence>
<protein>
    <submittedName>
        <fullName evidence="5">GntR family transcriptional regulator</fullName>
    </submittedName>
</protein>
<dbReference type="SMART" id="SM00345">
    <property type="entry name" value="HTH_GNTR"/>
    <property type="match status" value="1"/>
</dbReference>
<proteinExistence type="predicted"/>
<dbReference type="SMART" id="SM00895">
    <property type="entry name" value="FCD"/>
    <property type="match status" value="1"/>
</dbReference>
<dbReference type="PROSITE" id="PS50949">
    <property type="entry name" value="HTH_GNTR"/>
    <property type="match status" value="1"/>
</dbReference>
<evidence type="ECO:0000313" key="6">
    <source>
        <dbReference type="Proteomes" id="UP000292298"/>
    </source>
</evidence>
<comment type="caution">
    <text evidence="5">The sequence shown here is derived from an EMBL/GenBank/DDBJ whole genome shotgun (WGS) entry which is preliminary data.</text>
</comment>
<dbReference type="Proteomes" id="UP000292298">
    <property type="component" value="Unassembled WGS sequence"/>
</dbReference>
<dbReference type="OrthoDB" id="6627771at2"/>
<keyword evidence="3" id="KW-0804">Transcription</keyword>
<accession>A0A4Q8D1W2</accession>
<dbReference type="InterPro" id="IPR036390">
    <property type="entry name" value="WH_DNA-bd_sf"/>
</dbReference>
<evidence type="ECO:0000259" key="4">
    <source>
        <dbReference type="PROSITE" id="PS50949"/>
    </source>
</evidence>
<dbReference type="Pfam" id="PF00392">
    <property type="entry name" value="GntR"/>
    <property type="match status" value="1"/>
</dbReference>
<dbReference type="EMBL" id="SHLI01000001">
    <property type="protein sequence ID" value="RZU99376.1"/>
    <property type="molecule type" value="Genomic_DNA"/>
</dbReference>
<gene>
    <name evidence="5" type="ORF">EV698_1664</name>
</gene>
<dbReference type="PANTHER" id="PTHR43537">
    <property type="entry name" value="TRANSCRIPTIONAL REGULATOR, GNTR FAMILY"/>
    <property type="match status" value="1"/>
</dbReference>
<dbReference type="InterPro" id="IPR036388">
    <property type="entry name" value="WH-like_DNA-bd_sf"/>
</dbReference>
<dbReference type="Gene3D" id="1.10.10.10">
    <property type="entry name" value="Winged helix-like DNA-binding domain superfamily/Winged helix DNA-binding domain"/>
    <property type="match status" value="1"/>
</dbReference>
<evidence type="ECO:0000256" key="1">
    <source>
        <dbReference type="ARBA" id="ARBA00023015"/>
    </source>
</evidence>
<dbReference type="InterPro" id="IPR008920">
    <property type="entry name" value="TF_FadR/GntR_C"/>
</dbReference>
<reference evidence="5 6" key="1">
    <citation type="submission" date="2019-02" db="EMBL/GenBank/DDBJ databases">
        <title>Genomic Encyclopedia of Type Strains, Phase IV (KMG-IV): sequencing the most valuable type-strain genomes for metagenomic binning, comparative biology and taxonomic classification.</title>
        <authorList>
            <person name="Goeker M."/>
        </authorList>
    </citation>
    <scope>NUCLEOTIDE SEQUENCE [LARGE SCALE GENOMIC DNA]</scope>
    <source>
        <strain evidence="5 6">DSM 21056</strain>
    </source>
</reference>
<name>A0A4Q8D1W2_9GAMM</name>
<dbReference type="InterPro" id="IPR000524">
    <property type="entry name" value="Tscrpt_reg_HTH_GntR"/>
</dbReference>